<organism evidence="9 10">
    <name type="scientific">Raoultibacter timonensis</name>
    <dbReference type="NCBI Taxonomy" id="1907662"/>
    <lineage>
        <taxon>Bacteria</taxon>
        <taxon>Bacillati</taxon>
        <taxon>Actinomycetota</taxon>
        <taxon>Coriobacteriia</taxon>
        <taxon>Eggerthellales</taxon>
        <taxon>Eggerthellaceae</taxon>
        <taxon>Raoultibacter</taxon>
    </lineage>
</organism>
<evidence type="ECO:0000313" key="10">
    <source>
        <dbReference type="Proteomes" id="UP001320544"/>
    </source>
</evidence>
<evidence type="ECO:0000256" key="1">
    <source>
        <dbReference type="ARBA" id="ARBA00004790"/>
    </source>
</evidence>
<keyword evidence="10" id="KW-1185">Reference proteome</keyword>
<dbReference type="Gene3D" id="3.40.50.620">
    <property type="entry name" value="HUPs"/>
    <property type="match status" value="1"/>
</dbReference>
<dbReference type="SUPFAM" id="SSF52402">
    <property type="entry name" value="Adenine nucleotide alpha hydrolases-like"/>
    <property type="match status" value="1"/>
</dbReference>
<evidence type="ECO:0000313" key="9">
    <source>
        <dbReference type="EMBL" id="BDE95282.1"/>
    </source>
</evidence>
<evidence type="ECO:0000256" key="4">
    <source>
        <dbReference type="ARBA" id="ARBA00022840"/>
    </source>
</evidence>
<dbReference type="EC" id="6.3.1.5" evidence="7"/>
<dbReference type="InterPro" id="IPR014729">
    <property type="entry name" value="Rossmann-like_a/b/a_fold"/>
</dbReference>
<dbReference type="NCBIfam" id="TIGR00552">
    <property type="entry name" value="nadE"/>
    <property type="match status" value="1"/>
</dbReference>
<evidence type="ECO:0000256" key="5">
    <source>
        <dbReference type="ARBA" id="ARBA00023027"/>
    </source>
</evidence>
<comment type="pathway">
    <text evidence="1">Cofactor biosynthesis; NAD(+) biosynthesis.</text>
</comment>
<dbReference type="CDD" id="cd00553">
    <property type="entry name" value="NAD_synthase"/>
    <property type="match status" value="1"/>
</dbReference>
<dbReference type="PANTHER" id="PTHR23090">
    <property type="entry name" value="NH 3 /GLUTAMINE-DEPENDENT NAD + SYNTHETASE"/>
    <property type="match status" value="1"/>
</dbReference>
<keyword evidence="5 6" id="KW-0520">NAD</keyword>
<name>A0ABN6MB83_9ACTN</name>
<evidence type="ECO:0000256" key="7">
    <source>
        <dbReference type="RuleBase" id="RU003812"/>
    </source>
</evidence>
<keyword evidence="4 6" id="KW-0067">ATP-binding</keyword>
<dbReference type="RefSeq" id="WP_244411705.1">
    <property type="nucleotide sequence ID" value="NZ_AP025564.1"/>
</dbReference>
<evidence type="ECO:0000256" key="6">
    <source>
        <dbReference type="RuleBase" id="RU003811"/>
    </source>
</evidence>
<dbReference type="InterPro" id="IPR022310">
    <property type="entry name" value="NAD/GMP_synthase"/>
</dbReference>
<reference evidence="9 10" key="1">
    <citation type="submission" date="2022-01" db="EMBL/GenBank/DDBJ databases">
        <title>Novel bile acid biosynthetic pathways are enriched in the microbiome of centenarians.</title>
        <authorList>
            <person name="Sato Y."/>
            <person name="Atarashi K."/>
            <person name="Plichta R.D."/>
            <person name="Arai Y."/>
            <person name="Sasajima S."/>
            <person name="Kearney M.S."/>
            <person name="Suda W."/>
            <person name="Takeshita K."/>
            <person name="Sasaki T."/>
            <person name="Okamoto S."/>
            <person name="Skelly N.A."/>
            <person name="Okamura Y."/>
            <person name="Vlamakis H."/>
            <person name="Li Y."/>
            <person name="Tanoue T."/>
            <person name="Takei H."/>
            <person name="Nittono H."/>
            <person name="Narushima S."/>
            <person name="Irie J."/>
            <person name="Itoh H."/>
            <person name="Moriya K."/>
            <person name="Sugiura Y."/>
            <person name="Suematsu M."/>
            <person name="Moritoki N."/>
            <person name="Shibata S."/>
            <person name="Littman R.D."/>
            <person name="Fischbach A.M."/>
            <person name="Uwamino Y."/>
            <person name="Inoue T."/>
            <person name="Honda A."/>
            <person name="Hattori M."/>
            <person name="Murai T."/>
            <person name="Xavier J.R."/>
            <person name="Hirose N."/>
            <person name="Honda K."/>
        </authorList>
    </citation>
    <scope>NUCLEOTIDE SEQUENCE [LARGE SCALE GENOMIC DNA]</scope>
    <source>
        <strain evidence="9 10">CE91-St30</strain>
    </source>
</reference>
<evidence type="ECO:0000256" key="3">
    <source>
        <dbReference type="ARBA" id="ARBA00022741"/>
    </source>
</evidence>
<keyword evidence="3 6" id="KW-0547">Nucleotide-binding</keyword>
<accession>A0ABN6MB83</accession>
<evidence type="ECO:0000259" key="8">
    <source>
        <dbReference type="Pfam" id="PF02540"/>
    </source>
</evidence>
<proteinExistence type="inferred from homology"/>
<evidence type="ECO:0000256" key="2">
    <source>
        <dbReference type="ARBA" id="ARBA00022598"/>
    </source>
</evidence>
<keyword evidence="2 6" id="KW-0436">Ligase</keyword>
<gene>
    <name evidence="9" type="ORF">CE91St30_06150</name>
</gene>
<comment type="catalytic activity">
    <reaction evidence="7">
        <text>deamido-NAD(+) + NH4(+) + ATP = AMP + diphosphate + NAD(+) + H(+)</text>
        <dbReference type="Rhea" id="RHEA:21188"/>
        <dbReference type="ChEBI" id="CHEBI:15378"/>
        <dbReference type="ChEBI" id="CHEBI:28938"/>
        <dbReference type="ChEBI" id="CHEBI:30616"/>
        <dbReference type="ChEBI" id="CHEBI:33019"/>
        <dbReference type="ChEBI" id="CHEBI:57540"/>
        <dbReference type="ChEBI" id="CHEBI:58437"/>
        <dbReference type="ChEBI" id="CHEBI:456215"/>
        <dbReference type="EC" id="6.3.1.5"/>
    </reaction>
</comment>
<feature type="domain" description="NAD/GMP synthase" evidence="8">
    <location>
        <begin position="7"/>
        <end position="260"/>
    </location>
</feature>
<dbReference type="PANTHER" id="PTHR23090:SF9">
    <property type="entry name" value="GLUTAMINE-DEPENDENT NAD(+) SYNTHETASE"/>
    <property type="match status" value="1"/>
</dbReference>
<dbReference type="EMBL" id="AP025564">
    <property type="protein sequence ID" value="BDE95282.1"/>
    <property type="molecule type" value="Genomic_DNA"/>
</dbReference>
<protein>
    <recommendedName>
        <fullName evidence="7">NH(3)-dependent NAD(+) synthetase</fullName>
        <ecNumber evidence="7">6.3.1.5</ecNumber>
    </recommendedName>
</protein>
<dbReference type="Pfam" id="PF02540">
    <property type="entry name" value="NAD_synthase"/>
    <property type="match status" value="1"/>
</dbReference>
<dbReference type="InterPro" id="IPR003694">
    <property type="entry name" value="NAD_synthase"/>
</dbReference>
<dbReference type="Proteomes" id="UP001320544">
    <property type="component" value="Chromosome"/>
</dbReference>
<comment type="similarity">
    <text evidence="6">Belongs to the NAD synthetase family.</text>
</comment>
<sequence>MQPQEMYEACVAALRKYADNAGFTDAVIGLSGGIDSAVVAVMAVDALGAERVHGVLLPGPYSSEHSVEDAQDLADNLGIRAQTISILEPFEAFERVLAKPCGGELTGLAAENTQARCRMVCLMALSNAFGWMLVNTGNKSEAMMGYSTLYGDTAGAFAPMGGIYKTDVYRIGKWRNGKAARDGLVVPIPESTLVKPPSAELAPDQQDERSLGIAYADLDEILIAVLEHGRSVDEVVAQGFSEDAVRDVLATVERYAFKRALEPPYPSIPFYR</sequence>